<gene>
    <name evidence="2" type="ORF">F0237_10230</name>
</gene>
<organism evidence="2 3">
    <name type="scientific">Vibrio tubiashii</name>
    <dbReference type="NCBI Taxonomy" id="29498"/>
    <lineage>
        <taxon>Bacteria</taxon>
        <taxon>Pseudomonadati</taxon>
        <taxon>Pseudomonadota</taxon>
        <taxon>Gammaproteobacteria</taxon>
        <taxon>Vibrionales</taxon>
        <taxon>Vibrionaceae</taxon>
        <taxon>Vibrio</taxon>
        <taxon>Vibrio oreintalis group</taxon>
    </lineage>
</organism>
<evidence type="ECO:0000313" key="3">
    <source>
        <dbReference type="Proteomes" id="UP000572722"/>
    </source>
</evidence>
<dbReference type="RefSeq" id="WP_171321885.1">
    <property type="nucleotide sequence ID" value="NZ_VTXO01000003.1"/>
</dbReference>
<sequence>MVKFAAGLFIAFVTLGIIAILSGFHQGVTGQSSLNLLNLIIGPIFGAATAYFLATMGERRRLKQAQTQAFHKVFLALQSCMDDLVSYKHAILKNEGLDDELFRFLLIKETAGSTKPACEVSLHEVTDSMSAKINFGLVREIIECIELYNTTKDVFETRNELHREYQLKVSNLEHSVRKDISLELVLTVVSPSFFLKHYSLTEQALTILDRSISKYKSTIIDYIEFGINNDITKIKNFAYPDDPVFIPFSSPRMKNQEELAELLESVLNPATVK</sequence>
<proteinExistence type="predicted"/>
<comment type="caution">
    <text evidence="2">The sequence shown here is derived from an EMBL/GenBank/DDBJ whole genome shotgun (WGS) entry which is preliminary data.</text>
</comment>
<dbReference type="EMBL" id="VTXO01000003">
    <property type="protein sequence ID" value="NOI81038.1"/>
    <property type="molecule type" value="Genomic_DNA"/>
</dbReference>
<protein>
    <submittedName>
        <fullName evidence="2">Uncharacterized protein</fullName>
    </submittedName>
</protein>
<reference evidence="2 3" key="1">
    <citation type="submission" date="2019-08" db="EMBL/GenBank/DDBJ databases">
        <title>Draft genome sequencing and comparative genomics of hatchery-associated Vibrios.</title>
        <authorList>
            <person name="Kehlet-Delgado H."/>
            <person name="Mueller R.S."/>
        </authorList>
    </citation>
    <scope>NUCLEOTIDE SEQUENCE [LARGE SCALE GENOMIC DNA]</scope>
    <source>
        <strain evidence="2 3">01-65-5-1</strain>
    </source>
</reference>
<accession>A0AAE5GQ80</accession>
<dbReference type="AlphaFoldDB" id="A0AAE5GQ80"/>
<keyword evidence="1" id="KW-1133">Transmembrane helix</keyword>
<name>A0AAE5GQ80_9VIBR</name>
<evidence type="ECO:0000313" key="2">
    <source>
        <dbReference type="EMBL" id="NOI81038.1"/>
    </source>
</evidence>
<keyword evidence="1" id="KW-0472">Membrane</keyword>
<feature type="transmembrane region" description="Helical" evidence="1">
    <location>
        <begin position="33"/>
        <end position="54"/>
    </location>
</feature>
<dbReference type="Proteomes" id="UP000572722">
    <property type="component" value="Unassembled WGS sequence"/>
</dbReference>
<evidence type="ECO:0000256" key="1">
    <source>
        <dbReference type="SAM" id="Phobius"/>
    </source>
</evidence>
<keyword evidence="1" id="KW-0812">Transmembrane</keyword>